<proteinExistence type="predicted"/>
<evidence type="ECO:0000313" key="3">
    <source>
        <dbReference type="Proteomes" id="UP000655208"/>
    </source>
</evidence>
<dbReference type="InterPro" id="IPR050313">
    <property type="entry name" value="Carb_Metab_HTH_regulators"/>
</dbReference>
<evidence type="ECO:0000256" key="1">
    <source>
        <dbReference type="SAM" id="MobiDB-lite"/>
    </source>
</evidence>
<keyword evidence="3" id="KW-1185">Reference proteome</keyword>
<dbReference type="PANTHER" id="PTHR30363:SF28">
    <property type="entry name" value="TRANSCRIPTIONAL REGULATORY PROTEIN-RELATED"/>
    <property type="match status" value="1"/>
</dbReference>
<feature type="compositionally biased region" description="Low complexity" evidence="1">
    <location>
        <begin position="261"/>
        <end position="271"/>
    </location>
</feature>
<organism evidence="2 3">
    <name type="scientific">Nakamurella endophytica</name>
    <dbReference type="NCBI Taxonomy" id="1748367"/>
    <lineage>
        <taxon>Bacteria</taxon>
        <taxon>Bacillati</taxon>
        <taxon>Actinomycetota</taxon>
        <taxon>Actinomycetes</taxon>
        <taxon>Nakamurellales</taxon>
        <taxon>Nakamurellaceae</taxon>
        <taxon>Nakamurella</taxon>
    </lineage>
</organism>
<dbReference type="Proteomes" id="UP000655208">
    <property type="component" value="Unassembled WGS sequence"/>
</dbReference>
<dbReference type="Gene3D" id="1.10.10.10">
    <property type="entry name" value="Winged helix-like DNA-binding domain superfamily/Winged helix DNA-binding domain"/>
    <property type="match status" value="1"/>
</dbReference>
<protein>
    <submittedName>
        <fullName evidence="2">Transcriptional regulator</fullName>
    </submittedName>
</protein>
<dbReference type="PANTHER" id="PTHR30363">
    <property type="entry name" value="HTH-TYPE TRANSCRIPTIONAL REGULATOR SRLR-RELATED"/>
    <property type="match status" value="1"/>
</dbReference>
<gene>
    <name evidence="2" type="ORF">GCM10011594_12210</name>
</gene>
<dbReference type="CDD" id="cd00090">
    <property type="entry name" value="HTH_ARSR"/>
    <property type="match status" value="1"/>
</dbReference>
<dbReference type="InterPro" id="IPR036388">
    <property type="entry name" value="WH-like_DNA-bd_sf"/>
</dbReference>
<accession>A0A917WCC7</accession>
<comment type="caution">
    <text evidence="2">The sequence shown here is derived from an EMBL/GenBank/DDBJ whole genome shotgun (WGS) entry which is preliminary data.</text>
</comment>
<dbReference type="InterPro" id="IPR036390">
    <property type="entry name" value="WH_DNA-bd_sf"/>
</dbReference>
<feature type="compositionally biased region" description="Pro residues" evidence="1">
    <location>
        <begin position="272"/>
        <end position="294"/>
    </location>
</feature>
<dbReference type="AlphaFoldDB" id="A0A917WCC7"/>
<feature type="region of interest" description="Disordered" evidence="1">
    <location>
        <begin position="261"/>
        <end position="316"/>
    </location>
</feature>
<dbReference type="EMBL" id="BMNA01000002">
    <property type="protein sequence ID" value="GGL93932.1"/>
    <property type="molecule type" value="Genomic_DNA"/>
</dbReference>
<reference evidence="2" key="2">
    <citation type="submission" date="2020-09" db="EMBL/GenBank/DDBJ databases">
        <authorList>
            <person name="Sun Q."/>
            <person name="Zhou Y."/>
        </authorList>
    </citation>
    <scope>NUCLEOTIDE SEQUENCE</scope>
    <source>
        <strain evidence="2">CGMCC 4.7308</strain>
    </source>
</reference>
<dbReference type="Pfam" id="PF12840">
    <property type="entry name" value="HTH_20"/>
    <property type="match status" value="1"/>
</dbReference>
<dbReference type="SUPFAM" id="SSF46785">
    <property type="entry name" value="Winged helix' DNA-binding domain"/>
    <property type="match status" value="1"/>
</dbReference>
<evidence type="ECO:0000313" key="2">
    <source>
        <dbReference type="EMBL" id="GGL93932.1"/>
    </source>
</evidence>
<dbReference type="RefSeq" id="WP_229673976.1">
    <property type="nucleotide sequence ID" value="NZ_BMNA01000002.1"/>
</dbReference>
<name>A0A917WCC7_9ACTN</name>
<sequence length="316" mass="32893">MKTAAPPSPRAGDRTHPAVAESPAIRTAATTDTCAGPAAEDRRRTRDAAERRTRDAVVNELLAGGPLTAVDLARRLELTTAGVRRHLDQLEADGAVRSRAAHHAGPRGRGRPARAYVLTEAGRARLPHRYDDLAVQALDFLAEQGGQQAVEHFARRRAEALVEPVRAELAAAGADVSERVRIVARALTGQGYAASSQQIGVGQQLCQHHCPVAHVAARFPQFCEQESAVLAAALGTYAQRLATIARGDSFCTTFVPLSGRTGPAPGDAGPAAGPPVPPPATGSPPATGPAPTDPAPTDLQPARTDRSTAVPGRIAP</sequence>
<feature type="region of interest" description="Disordered" evidence="1">
    <location>
        <begin position="1"/>
        <end position="52"/>
    </location>
</feature>
<reference evidence="2" key="1">
    <citation type="journal article" date="2014" name="Int. J. Syst. Evol. Microbiol.">
        <title>Complete genome sequence of Corynebacterium casei LMG S-19264T (=DSM 44701T), isolated from a smear-ripened cheese.</title>
        <authorList>
            <consortium name="US DOE Joint Genome Institute (JGI-PGF)"/>
            <person name="Walter F."/>
            <person name="Albersmeier A."/>
            <person name="Kalinowski J."/>
            <person name="Ruckert C."/>
        </authorList>
    </citation>
    <scope>NUCLEOTIDE SEQUENCE</scope>
    <source>
        <strain evidence="2">CGMCC 4.7308</strain>
    </source>
</reference>
<feature type="compositionally biased region" description="Basic and acidic residues" evidence="1">
    <location>
        <begin position="39"/>
        <end position="52"/>
    </location>
</feature>
<dbReference type="InterPro" id="IPR011991">
    <property type="entry name" value="ArsR-like_HTH"/>
</dbReference>